<reference evidence="1 2" key="1">
    <citation type="submission" date="2020-10" db="EMBL/GenBank/DDBJ databases">
        <title>Plant Genome Project.</title>
        <authorList>
            <person name="Zhang R.-G."/>
        </authorList>
    </citation>
    <scope>NUCLEOTIDE SEQUENCE [LARGE SCALE GENOMIC DNA]</scope>
    <source>
        <strain evidence="1">FAFU-HL-1</strain>
        <tissue evidence="1">Leaf</tissue>
    </source>
</reference>
<dbReference type="AlphaFoldDB" id="A0A835J7N9"/>
<dbReference type="Proteomes" id="UP000657918">
    <property type="component" value="Unassembled WGS sequence"/>
</dbReference>
<comment type="caution">
    <text evidence="1">The sequence shown here is derived from an EMBL/GenBank/DDBJ whole genome shotgun (WGS) entry which is preliminary data.</text>
</comment>
<dbReference type="EMBL" id="JADGMS010000017">
    <property type="protein sequence ID" value="KAF9663549.1"/>
    <property type="molecule type" value="Genomic_DNA"/>
</dbReference>
<proteinExistence type="predicted"/>
<organism evidence="1 2">
    <name type="scientific">Salix dunnii</name>
    <dbReference type="NCBI Taxonomy" id="1413687"/>
    <lineage>
        <taxon>Eukaryota</taxon>
        <taxon>Viridiplantae</taxon>
        <taxon>Streptophyta</taxon>
        <taxon>Embryophyta</taxon>
        <taxon>Tracheophyta</taxon>
        <taxon>Spermatophyta</taxon>
        <taxon>Magnoliopsida</taxon>
        <taxon>eudicotyledons</taxon>
        <taxon>Gunneridae</taxon>
        <taxon>Pentapetalae</taxon>
        <taxon>rosids</taxon>
        <taxon>fabids</taxon>
        <taxon>Malpighiales</taxon>
        <taxon>Salicaceae</taxon>
        <taxon>Saliceae</taxon>
        <taxon>Salix</taxon>
    </lineage>
</organism>
<evidence type="ECO:0000313" key="1">
    <source>
        <dbReference type="EMBL" id="KAF9663549.1"/>
    </source>
</evidence>
<keyword evidence="2" id="KW-1185">Reference proteome</keyword>
<accession>A0A835J7N9</accession>
<evidence type="ECO:0000313" key="2">
    <source>
        <dbReference type="Proteomes" id="UP000657918"/>
    </source>
</evidence>
<protein>
    <submittedName>
        <fullName evidence="1">Uncharacterized protein</fullName>
    </submittedName>
</protein>
<sequence length="207" mass="23036">MGLSFVELLQLWKRYSSKLLGIKIDDIPFIFIQSNCFGSLYLEAMVKGKTIGKFGLQCEKHIVYGDWLGANAKWLVDGLDGCCWKFLVWRVRSSDWSKLPTLPLAPRDVATQMSPVASNHSSPTRKPLFPNSTPSALPIVELQSVHSSKSEPCRGPHDAHERGEILLDLLGKTIGKFGLQCEKHIVYGDWLGANAKWLVDGLDGCHT</sequence>
<name>A0A835J7N9_9ROSI</name>
<gene>
    <name evidence="1" type="ORF">SADUNF_Sadunf17G0062900</name>
</gene>